<dbReference type="Proteomes" id="UP000193009">
    <property type="component" value="Unassembled WGS sequence"/>
</dbReference>
<dbReference type="InterPro" id="IPR018755">
    <property type="entry name" value="Phage_Mu_Gp48"/>
</dbReference>
<dbReference type="EMBL" id="MSBD01000049">
    <property type="protein sequence ID" value="ORN26032.1"/>
    <property type="molecule type" value="Genomic_DNA"/>
</dbReference>
<gene>
    <name evidence="1" type="ORF">FAM23169_02176</name>
</gene>
<dbReference type="Pfam" id="PF10076">
    <property type="entry name" value="Phage_Mu_Gp48"/>
    <property type="match status" value="1"/>
</dbReference>
<organism evidence="1 2">
    <name type="scientific">Lentilactobacillus parabuchneri</name>
    <dbReference type="NCBI Taxonomy" id="152331"/>
    <lineage>
        <taxon>Bacteria</taxon>
        <taxon>Bacillati</taxon>
        <taxon>Bacillota</taxon>
        <taxon>Bacilli</taxon>
        <taxon>Lactobacillales</taxon>
        <taxon>Lactobacillaceae</taxon>
        <taxon>Lentilactobacillus</taxon>
    </lineage>
</organism>
<sequence length="179" mass="20604">MTKLMDYLPDYYQGVREMDRLLNGEQLTLDELETFVRQFLSNQFVTTADETGVKLMESELSIVPNSTDTLQQRKNVILLRLLPPAAITWPYFKQLIQNLNIPIDLQRDVIKQTVSAMFYNRLPTSTEIKQLQYIFNTLIPANMVTKLFTPTETQVSFKQYYGIATVIQVETVVNAKGAN</sequence>
<comment type="caution">
    <text evidence="1">The sequence shown here is derived from an EMBL/GenBank/DDBJ whole genome shotgun (WGS) entry which is preliminary data.</text>
</comment>
<reference evidence="1 2" key="1">
    <citation type="journal article" date="2017" name="Front. Microbiol.">
        <title>The Histidine Decarboxylase Gene Cluster of Lactobacillus parabuchneri Was Gained by Horizontal Gene Transfer and Is Mobile within the Species.</title>
        <authorList>
            <person name="Wuthrich D."/>
            <person name="Berthoud H."/>
            <person name="Wechsler D."/>
            <person name="Eugster E."/>
            <person name="Irmler S."/>
            <person name="Bruggmann R."/>
        </authorList>
    </citation>
    <scope>NUCLEOTIDE SEQUENCE [LARGE SCALE GENOMIC DNA]</scope>
    <source>
        <strain evidence="1 2">FAM23169</strain>
    </source>
</reference>
<evidence type="ECO:0000313" key="2">
    <source>
        <dbReference type="Proteomes" id="UP000193009"/>
    </source>
</evidence>
<proteinExistence type="predicted"/>
<name>A0A1X1FCB1_9LACO</name>
<keyword evidence="2" id="KW-1185">Reference proteome</keyword>
<evidence type="ECO:0008006" key="3">
    <source>
        <dbReference type="Google" id="ProtNLM"/>
    </source>
</evidence>
<evidence type="ECO:0000313" key="1">
    <source>
        <dbReference type="EMBL" id="ORN26032.1"/>
    </source>
</evidence>
<protein>
    <recommendedName>
        <fullName evidence="3">DUF2313 domain-containing protein</fullName>
    </recommendedName>
</protein>
<accession>A0A1X1FCB1</accession>
<dbReference type="RefSeq" id="WP_084988985.1">
    <property type="nucleotide sequence ID" value="NZ_CP181269.1"/>
</dbReference>
<dbReference type="AlphaFoldDB" id="A0A1X1FCB1"/>
<dbReference type="OrthoDB" id="1629754at2"/>